<dbReference type="Proteomes" id="UP000628775">
    <property type="component" value="Unassembled WGS sequence"/>
</dbReference>
<feature type="domain" description="VOC" evidence="2">
    <location>
        <begin position="6"/>
        <end position="125"/>
    </location>
</feature>
<keyword evidence="4" id="KW-1185">Reference proteome</keyword>
<gene>
    <name evidence="3" type="ORF">GCM10011391_00150</name>
</gene>
<protein>
    <submittedName>
        <fullName evidence="3">Glyoxalase</fullName>
    </submittedName>
</protein>
<dbReference type="PROSITE" id="PS00934">
    <property type="entry name" value="GLYOXALASE_I_1"/>
    <property type="match status" value="1"/>
</dbReference>
<dbReference type="Pfam" id="PF00903">
    <property type="entry name" value="Glyoxalase"/>
    <property type="match status" value="1"/>
</dbReference>
<dbReference type="AlphaFoldDB" id="A0A8J2VEF2"/>
<evidence type="ECO:0000313" key="3">
    <source>
        <dbReference type="EMBL" id="GGE25742.1"/>
    </source>
</evidence>
<dbReference type="SUPFAM" id="SSF54593">
    <property type="entry name" value="Glyoxalase/Bleomycin resistance protein/Dihydroxybiphenyl dioxygenase"/>
    <property type="match status" value="1"/>
</dbReference>
<evidence type="ECO:0000259" key="2">
    <source>
        <dbReference type="PROSITE" id="PS51819"/>
    </source>
</evidence>
<dbReference type="InterPro" id="IPR004360">
    <property type="entry name" value="Glyas_Fos-R_dOase_dom"/>
</dbReference>
<dbReference type="InterPro" id="IPR037523">
    <property type="entry name" value="VOC_core"/>
</dbReference>
<dbReference type="EMBL" id="BMIR01000001">
    <property type="protein sequence ID" value="GGE25742.1"/>
    <property type="molecule type" value="Genomic_DNA"/>
</dbReference>
<dbReference type="PANTHER" id="PTHR46142:SF3">
    <property type="entry name" value="F18B13.24 PROTEIN"/>
    <property type="match status" value="1"/>
</dbReference>
<dbReference type="PROSITE" id="PS51819">
    <property type="entry name" value="VOC"/>
    <property type="match status" value="1"/>
</dbReference>
<reference evidence="3" key="2">
    <citation type="submission" date="2020-09" db="EMBL/GenBank/DDBJ databases">
        <authorList>
            <person name="Sun Q."/>
            <person name="Zhou Y."/>
        </authorList>
    </citation>
    <scope>NUCLEOTIDE SEQUENCE</scope>
    <source>
        <strain evidence="3">CGMCC 1.15371</strain>
    </source>
</reference>
<evidence type="ECO:0000313" key="4">
    <source>
        <dbReference type="Proteomes" id="UP000628775"/>
    </source>
</evidence>
<accession>A0A8J2VEF2</accession>
<dbReference type="InterPro" id="IPR018146">
    <property type="entry name" value="Glyoxalase_1_CS"/>
</dbReference>
<reference evidence="3" key="1">
    <citation type="journal article" date="2014" name="Int. J. Syst. Evol. Microbiol.">
        <title>Complete genome sequence of Corynebacterium casei LMG S-19264T (=DSM 44701T), isolated from a smear-ripened cheese.</title>
        <authorList>
            <consortium name="US DOE Joint Genome Institute (JGI-PGF)"/>
            <person name="Walter F."/>
            <person name="Albersmeier A."/>
            <person name="Kalinowski J."/>
            <person name="Ruckert C."/>
        </authorList>
    </citation>
    <scope>NUCLEOTIDE SEQUENCE</scope>
    <source>
        <strain evidence="3">CGMCC 1.15371</strain>
    </source>
</reference>
<keyword evidence="1" id="KW-0479">Metal-binding</keyword>
<dbReference type="GO" id="GO:0004462">
    <property type="term" value="F:lactoylglutathione lyase activity"/>
    <property type="evidence" value="ECO:0007669"/>
    <property type="project" value="InterPro"/>
</dbReference>
<dbReference type="PANTHER" id="PTHR46142">
    <property type="match status" value="1"/>
</dbReference>
<proteinExistence type="predicted"/>
<dbReference type="RefSeq" id="WP_373285679.1">
    <property type="nucleotide sequence ID" value="NZ_BMIR01000001.1"/>
</dbReference>
<evidence type="ECO:0000256" key="1">
    <source>
        <dbReference type="ARBA" id="ARBA00022723"/>
    </source>
</evidence>
<sequence length="131" mass="14852">MIDIDHLHHVSLAVTDLEKAKQFYGGILGLPELKRPPFDFPGAWYQVGNGQLHLIVHPESKTLRKTDSIDTKDGHMAIRIKDYKKALEYLKGKPVDIVEKPYSTSGFSQIFCHDPDGNLIELNVEQKDLNI</sequence>
<name>A0A8J2VEF2_9BACL</name>
<dbReference type="Gene3D" id="3.10.180.10">
    <property type="entry name" value="2,3-Dihydroxybiphenyl 1,2-Dioxygenase, domain 1"/>
    <property type="match status" value="1"/>
</dbReference>
<dbReference type="GO" id="GO:0046872">
    <property type="term" value="F:metal ion binding"/>
    <property type="evidence" value="ECO:0007669"/>
    <property type="project" value="UniProtKB-KW"/>
</dbReference>
<comment type="caution">
    <text evidence="3">The sequence shown here is derived from an EMBL/GenBank/DDBJ whole genome shotgun (WGS) entry which is preliminary data.</text>
</comment>
<dbReference type="InterPro" id="IPR029068">
    <property type="entry name" value="Glyas_Bleomycin-R_OHBP_Dase"/>
</dbReference>
<organism evidence="3 4">
    <name type="scientific">Pullulanibacillus camelliae</name>
    <dbReference type="NCBI Taxonomy" id="1707096"/>
    <lineage>
        <taxon>Bacteria</taxon>
        <taxon>Bacillati</taxon>
        <taxon>Bacillota</taxon>
        <taxon>Bacilli</taxon>
        <taxon>Bacillales</taxon>
        <taxon>Sporolactobacillaceae</taxon>
        <taxon>Pullulanibacillus</taxon>
    </lineage>
</organism>